<dbReference type="Gene3D" id="3.40.50.150">
    <property type="entry name" value="Vaccinia Virus protein VP39"/>
    <property type="match status" value="2"/>
</dbReference>
<gene>
    <name evidence="4" type="ORF">ACHAWO_006582</name>
</gene>
<dbReference type="AlphaFoldDB" id="A0ABD3NN31"/>
<dbReference type="EMBL" id="JALLPJ020001061">
    <property type="protein sequence ID" value="KAL3777147.1"/>
    <property type="molecule type" value="Genomic_DNA"/>
</dbReference>
<dbReference type="InterPro" id="IPR029063">
    <property type="entry name" value="SAM-dependent_MTases_sf"/>
</dbReference>
<feature type="region of interest" description="Disordered" evidence="1">
    <location>
        <begin position="35"/>
        <end position="74"/>
    </location>
</feature>
<dbReference type="Pfam" id="PF08241">
    <property type="entry name" value="Methyltransf_11"/>
    <property type="match status" value="1"/>
</dbReference>
<evidence type="ECO:0000259" key="2">
    <source>
        <dbReference type="Pfam" id="PF08241"/>
    </source>
</evidence>
<dbReference type="SUPFAM" id="SSF53335">
    <property type="entry name" value="S-adenosyl-L-methionine-dependent methyltransferases"/>
    <property type="match status" value="2"/>
</dbReference>
<evidence type="ECO:0000256" key="1">
    <source>
        <dbReference type="SAM" id="MobiDB-lite"/>
    </source>
</evidence>
<protein>
    <recommendedName>
        <fullName evidence="6">Methyltransferase type 11 domain-containing protein</fullName>
    </recommendedName>
</protein>
<dbReference type="InterPro" id="IPR025714">
    <property type="entry name" value="Methyltranfer_dom"/>
</dbReference>
<organism evidence="4 5">
    <name type="scientific">Cyclotella atomus</name>
    <dbReference type="NCBI Taxonomy" id="382360"/>
    <lineage>
        <taxon>Eukaryota</taxon>
        <taxon>Sar</taxon>
        <taxon>Stramenopiles</taxon>
        <taxon>Ochrophyta</taxon>
        <taxon>Bacillariophyta</taxon>
        <taxon>Coscinodiscophyceae</taxon>
        <taxon>Thalassiosirophycidae</taxon>
        <taxon>Stephanodiscales</taxon>
        <taxon>Stephanodiscaceae</taxon>
        <taxon>Cyclotella</taxon>
    </lineage>
</organism>
<evidence type="ECO:0000313" key="5">
    <source>
        <dbReference type="Proteomes" id="UP001530400"/>
    </source>
</evidence>
<dbReference type="Proteomes" id="UP001530400">
    <property type="component" value="Unassembled WGS sequence"/>
</dbReference>
<accession>A0ABD3NN31</accession>
<feature type="domain" description="Methyltransferase type 11" evidence="2">
    <location>
        <begin position="409"/>
        <end position="507"/>
    </location>
</feature>
<proteinExistence type="predicted"/>
<evidence type="ECO:0008006" key="6">
    <source>
        <dbReference type="Google" id="ProtNLM"/>
    </source>
</evidence>
<dbReference type="CDD" id="cd02440">
    <property type="entry name" value="AdoMet_MTases"/>
    <property type="match status" value="2"/>
</dbReference>
<name>A0ABD3NN31_9STRA</name>
<dbReference type="PANTHER" id="PTHR43861:SF1">
    <property type="entry name" value="TRANS-ACONITATE 2-METHYLTRANSFERASE"/>
    <property type="match status" value="1"/>
</dbReference>
<dbReference type="InterPro" id="IPR013216">
    <property type="entry name" value="Methyltransf_11"/>
</dbReference>
<feature type="compositionally biased region" description="Polar residues" evidence="1">
    <location>
        <begin position="42"/>
        <end position="64"/>
    </location>
</feature>
<evidence type="ECO:0000313" key="4">
    <source>
        <dbReference type="EMBL" id="KAL3777147.1"/>
    </source>
</evidence>
<dbReference type="Pfam" id="PF13847">
    <property type="entry name" value="Methyltransf_31"/>
    <property type="match status" value="1"/>
</dbReference>
<reference evidence="4 5" key="1">
    <citation type="submission" date="2024-10" db="EMBL/GenBank/DDBJ databases">
        <title>Updated reference genomes for cyclostephanoid diatoms.</title>
        <authorList>
            <person name="Roberts W.R."/>
            <person name="Alverson A.J."/>
        </authorList>
    </citation>
    <scope>NUCLEOTIDE SEQUENCE [LARGE SCALE GENOMIC DNA]</scope>
    <source>
        <strain evidence="4 5">AJA010-31</strain>
    </source>
</reference>
<evidence type="ECO:0000259" key="3">
    <source>
        <dbReference type="Pfam" id="PF13847"/>
    </source>
</evidence>
<dbReference type="PANTHER" id="PTHR43861">
    <property type="entry name" value="TRANS-ACONITATE 2-METHYLTRANSFERASE-RELATED"/>
    <property type="match status" value="1"/>
</dbReference>
<sequence>MLSINGGALPADGCTVSQTFLSSCSQDSSSSFLSAVHLSPPDQHNTKSSTNMAPNTSRTATSAPQDAPNGALSHDETQIWKDLSVDSWKKSVMSKDSVFYNLYIDTRRRIIEACQKHSYDVVVEVGCGTGEVIGHLAQLKTPRIDVDINPDFVQHCQGTYKDSSSSKVEFYVADAMKLDEWWVDMGFDKKYKAPLMVCPNNTIMIMPEEIRDTVIEKMRVVAGIEGRIVITYWNGRMFAHGVMGFYKKNSDLCGTFDLTEDHVDWEAKKIETRTSYKSEWPTAEDVSRWMASLLINVEIAEPERQETLEVDHIAEVGMGVYLWLKGISPQDSSMGSARDYYDDKDSQTFYRTIWGENNVHIGRHDLIAADPALANADLCTRIQKAQEIQEEKFMDVIKSHYGEAKVRCLDMGCGFGGLLRNMDKNNMIWSAVGEDISGEMIDAATRLSKNNESLTFYRESYMNTSVPDDGMDLCISTEAFLHVGPGNHEAVIRKAWRVLRPGGRLIFTDIFGHPNAPEDAKVLYERIGLQSFQTIEGYFTVAKEMGFGELNFEDHSANISVHYGTVLKALEELWAKKEIKIKESSKDRMVDGLTKWRDLADSCLQWGIISMRKLDEKPLSRTPSLSVFERSPST</sequence>
<keyword evidence="5" id="KW-1185">Reference proteome</keyword>
<feature type="domain" description="Methyltransferase" evidence="3">
    <location>
        <begin position="117"/>
        <end position="234"/>
    </location>
</feature>
<comment type="caution">
    <text evidence="4">The sequence shown here is derived from an EMBL/GenBank/DDBJ whole genome shotgun (WGS) entry which is preliminary data.</text>
</comment>